<evidence type="ECO:0000313" key="4">
    <source>
        <dbReference type="Proteomes" id="UP000784294"/>
    </source>
</evidence>
<keyword evidence="2" id="KW-0732">Signal</keyword>
<sequence>MATAIALLDILFILAFVPESLSERWRHSLPSSCPTAVYLTHKESHSSSPRVSASLTPGQGAPPPYHPSASYSHSSSSVSSAALVSPASAHGDEPDFLAKMPSVVTDAAIPISDSTANKCDVVDVLQILDRPDTTDYKSLLDAKIGPAGS</sequence>
<gene>
    <name evidence="3" type="ORF">PXEA_LOCUS9973</name>
</gene>
<evidence type="ECO:0000256" key="2">
    <source>
        <dbReference type="SAM" id="SignalP"/>
    </source>
</evidence>
<feature type="region of interest" description="Disordered" evidence="1">
    <location>
        <begin position="45"/>
        <end position="74"/>
    </location>
</feature>
<keyword evidence="4" id="KW-1185">Reference proteome</keyword>
<protein>
    <submittedName>
        <fullName evidence="3">Uncharacterized protein</fullName>
    </submittedName>
</protein>
<reference evidence="3" key="1">
    <citation type="submission" date="2018-11" db="EMBL/GenBank/DDBJ databases">
        <authorList>
            <consortium name="Pathogen Informatics"/>
        </authorList>
    </citation>
    <scope>NUCLEOTIDE SEQUENCE</scope>
</reference>
<dbReference type="Proteomes" id="UP000784294">
    <property type="component" value="Unassembled WGS sequence"/>
</dbReference>
<name>A0A448WNZ4_9PLAT</name>
<dbReference type="EMBL" id="CAAALY010028813">
    <property type="protein sequence ID" value="VEL16533.1"/>
    <property type="molecule type" value="Genomic_DNA"/>
</dbReference>
<proteinExistence type="predicted"/>
<comment type="caution">
    <text evidence="3">The sequence shown here is derived from an EMBL/GenBank/DDBJ whole genome shotgun (WGS) entry which is preliminary data.</text>
</comment>
<evidence type="ECO:0000256" key="1">
    <source>
        <dbReference type="SAM" id="MobiDB-lite"/>
    </source>
</evidence>
<evidence type="ECO:0000313" key="3">
    <source>
        <dbReference type="EMBL" id="VEL16533.1"/>
    </source>
</evidence>
<feature type="chain" id="PRO_5019066862" evidence="2">
    <location>
        <begin position="23"/>
        <end position="149"/>
    </location>
</feature>
<feature type="compositionally biased region" description="Polar residues" evidence="1">
    <location>
        <begin position="46"/>
        <end position="57"/>
    </location>
</feature>
<organism evidence="3 4">
    <name type="scientific">Protopolystoma xenopodis</name>
    <dbReference type="NCBI Taxonomy" id="117903"/>
    <lineage>
        <taxon>Eukaryota</taxon>
        <taxon>Metazoa</taxon>
        <taxon>Spiralia</taxon>
        <taxon>Lophotrochozoa</taxon>
        <taxon>Platyhelminthes</taxon>
        <taxon>Monogenea</taxon>
        <taxon>Polyopisthocotylea</taxon>
        <taxon>Polystomatidea</taxon>
        <taxon>Polystomatidae</taxon>
        <taxon>Protopolystoma</taxon>
    </lineage>
</organism>
<feature type="signal peptide" evidence="2">
    <location>
        <begin position="1"/>
        <end position="22"/>
    </location>
</feature>
<dbReference type="AlphaFoldDB" id="A0A448WNZ4"/>
<accession>A0A448WNZ4</accession>